<dbReference type="GO" id="GO:0071949">
    <property type="term" value="F:FAD binding"/>
    <property type="evidence" value="ECO:0007669"/>
    <property type="project" value="TreeGrafter"/>
</dbReference>
<keyword evidence="6" id="KW-0809">Transit peptide</keyword>
<evidence type="ECO:0000256" key="8">
    <source>
        <dbReference type="ARBA" id="ARBA00023128"/>
    </source>
</evidence>
<gene>
    <name evidence="17" type="ORF">L9F63_010688</name>
</gene>
<dbReference type="GO" id="GO:0005739">
    <property type="term" value="C:mitochondrion"/>
    <property type="evidence" value="ECO:0007669"/>
    <property type="project" value="UniProtKB-SubCell"/>
</dbReference>
<dbReference type="AlphaFoldDB" id="A0AAD8EQR4"/>
<comment type="catalytic activity">
    <reaction evidence="11">
        <text>a quinone + hydrogen sulfide + glutathione + H(+) = S-sulfanylglutathione + a quinol</text>
        <dbReference type="Rhea" id="RHEA:55156"/>
        <dbReference type="ChEBI" id="CHEBI:15378"/>
        <dbReference type="ChEBI" id="CHEBI:24646"/>
        <dbReference type="ChEBI" id="CHEBI:29919"/>
        <dbReference type="ChEBI" id="CHEBI:57925"/>
        <dbReference type="ChEBI" id="CHEBI:58905"/>
        <dbReference type="ChEBI" id="CHEBI:132124"/>
        <dbReference type="EC" id="1.8.5.8"/>
    </reaction>
    <physiologicalReaction direction="left-to-right" evidence="11">
        <dbReference type="Rhea" id="RHEA:55157"/>
    </physiologicalReaction>
</comment>
<evidence type="ECO:0000256" key="6">
    <source>
        <dbReference type="ARBA" id="ARBA00022946"/>
    </source>
</evidence>
<evidence type="ECO:0000256" key="16">
    <source>
        <dbReference type="ARBA" id="ARBA00082958"/>
    </source>
</evidence>
<dbReference type="Gene3D" id="3.50.50.60">
    <property type="entry name" value="FAD/NAD(P)-binding domain"/>
    <property type="match status" value="2"/>
</dbReference>
<organism evidence="17 18">
    <name type="scientific">Diploptera punctata</name>
    <name type="common">Pacific beetle cockroach</name>
    <dbReference type="NCBI Taxonomy" id="6984"/>
    <lineage>
        <taxon>Eukaryota</taxon>
        <taxon>Metazoa</taxon>
        <taxon>Ecdysozoa</taxon>
        <taxon>Arthropoda</taxon>
        <taxon>Hexapoda</taxon>
        <taxon>Insecta</taxon>
        <taxon>Pterygota</taxon>
        <taxon>Neoptera</taxon>
        <taxon>Polyneoptera</taxon>
        <taxon>Dictyoptera</taxon>
        <taxon>Blattodea</taxon>
        <taxon>Blaberoidea</taxon>
        <taxon>Blaberidae</taxon>
        <taxon>Diplopterinae</taxon>
        <taxon>Diploptera</taxon>
    </lineage>
</organism>
<keyword evidence="7" id="KW-0560">Oxidoreductase</keyword>
<keyword evidence="8" id="KW-0496">Mitochondrion</keyword>
<dbReference type="EMBL" id="JASPKZ010001201">
    <property type="protein sequence ID" value="KAJ9598634.1"/>
    <property type="molecule type" value="Genomic_DNA"/>
</dbReference>
<keyword evidence="5" id="KW-0274">FAD</keyword>
<dbReference type="FunFam" id="3.50.50.60:FF:000034">
    <property type="entry name" value="sulfide:quinone oxidoreductase, mitochondrial"/>
    <property type="match status" value="1"/>
</dbReference>
<dbReference type="SUPFAM" id="SSF51905">
    <property type="entry name" value="FAD/NAD(P)-binding domain"/>
    <property type="match status" value="1"/>
</dbReference>
<dbReference type="GO" id="GO:0048038">
    <property type="term" value="F:quinone binding"/>
    <property type="evidence" value="ECO:0007669"/>
    <property type="project" value="UniProtKB-KW"/>
</dbReference>
<comment type="catalytic activity">
    <reaction evidence="9">
        <text>ubiquinone-10 + hydrogen sulfide + sulfite + 2 H(+) = ubiquinol-10 + thiosulfate</text>
        <dbReference type="Rhea" id="RHEA:38359"/>
        <dbReference type="ChEBI" id="CHEBI:15378"/>
        <dbReference type="ChEBI" id="CHEBI:17359"/>
        <dbReference type="ChEBI" id="CHEBI:29919"/>
        <dbReference type="ChEBI" id="CHEBI:33542"/>
        <dbReference type="ChEBI" id="CHEBI:46245"/>
        <dbReference type="ChEBI" id="CHEBI:64183"/>
    </reaction>
    <physiologicalReaction direction="left-to-right" evidence="9">
        <dbReference type="Rhea" id="RHEA:38360"/>
    </physiologicalReaction>
</comment>
<evidence type="ECO:0000256" key="1">
    <source>
        <dbReference type="ARBA" id="ARBA00001974"/>
    </source>
</evidence>
<dbReference type="PANTHER" id="PTHR10632">
    <property type="entry name" value="SULFIDE:QUINONE OXIDOREDUCTASE"/>
    <property type="match status" value="1"/>
</dbReference>
<comment type="subcellular location">
    <subcellularLocation>
        <location evidence="2">Mitochondrion</location>
    </subcellularLocation>
</comment>
<dbReference type="EC" id="1.8.5.8" evidence="14"/>
<evidence type="ECO:0000256" key="14">
    <source>
        <dbReference type="ARBA" id="ARBA00066447"/>
    </source>
</evidence>
<evidence type="ECO:0000256" key="13">
    <source>
        <dbReference type="ARBA" id="ARBA00060891"/>
    </source>
</evidence>
<evidence type="ECO:0000256" key="15">
    <source>
        <dbReference type="ARBA" id="ARBA00070160"/>
    </source>
</evidence>
<keyword evidence="18" id="KW-1185">Reference proteome</keyword>
<dbReference type="Proteomes" id="UP001233999">
    <property type="component" value="Unassembled WGS sequence"/>
</dbReference>
<name>A0AAD8EQR4_DIPPU</name>
<accession>A0AAD8EQR4</accession>
<comment type="catalytic activity">
    <reaction evidence="10">
        <text>ubiquinone-10 + hydrogen sulfide + glutathione + H(+) = S-sulfanylglutathione + ubiquinol-10</text>
        <dbReference type="Rhea" id="RHEA:62608"/>
        <dbReference type="ChEBI" id="CHEBI:15378"/>
        <dbReference type="ChEBI" id="CHEBI:29919"/>
        <dbReference type="ChEBI" id="CHEBI:46245"/>
        <dbReference type="ChEBI" id="CHEBI:57925"/>
        <dbReference type="ChEBI" id="CHEBI:58905"/>
        <dbReference type="ChEBI" id="CHEBI:64183"/>
    </reaction>
    <physiologicalReaction direction="left-to-right" evidence="10">
        <dbReference type="Rhea" id="RHEA:62609"/>
    </physiologicalReaction>
</comment>
<evidence type="ECO:0000256" key="3">
    <source>
        <dbReference type="ARBA" id="ARBA00022630"/>
    </source>
</evidence>
<dbReference type="InterPro" id="IPR036188">
    <property type="entry name" value="FAD/NAD-bd_sf"/>
</dbReference>
<evidence type="ECO:0000256" key="2">
    <source>
        <dbReference type="ARBA" id="ARBA00004173"/>
    </source>
</evidence>
<evidence type="ECO:0000256" key="12">
    <source>
        <dbReference type="ARBA" id="ARBA00059167"/>
    </source>
</evidence>
<evidence type="ECO:0000256" key="9">
    <source>
        <dbReference type="ARBA" id="ARBA00051038"/>
    </source>
</evidence>
<dbReference type="GO" id="GO:0106436">
    <property type="term" value="F:glutathione-dependent sulfide quinone oxidoreductase activity"/>
    <property type="evidence" value="ECO:0007669"/>
    <property type="project" value="UniProtKB-EC"/>
</dbReference>
<evidence type="ECO:0000256" key="7">
    <source>
        <dbReference type="ARBA" id="ARBA00023002"/>
    </source>
</evidence>
<comment type="cofactor">
    <cofactor evidence="1">
        <name>FAD</name>
        <dbReference type="ChEBI" id="CHEBI:57692"/>
    </cofactor>
</comment>
<evidence type="ECO:0000256" key="4">
    <source>
        <dbReference type="ARBA" id="ARBA00022719"/>
    </source>
</evidence>
<dbReference type="GO" id="GO:0070224">
    <property type="term" value="F:sulfide:quinone oxidoreductase activity"/>
    <property type="evidence" value="ECO:0007669"/>
    <property type="project" value="TreeGrafter"/>
</dbReference>
<comment type="similarity">
    <text evidence="13">Belongs to the SQRD family.</text>
</comment>
<proteinExistence type="inferred from homology"/>
<dbReference type="PANTHER" id="PTHR10632:SF2">
    <property type="entry name" value="SULFIDE:QUINONE OXIDOREDUCTASE, MITOCHONDRIAL"/>
    <property type="match status" value="1"/>
</dbReference>
<keyword evidence="4" id="KW-0874">Quinone</keyword>
<reference evidence="17" key="1">
    <citation type="journal article" date="2023" name="IScience">
        <title>Live-bearing cockroach genome reveals convergent evolutionary mechanisms linked to viviparity in insects and beyond.</title>
        <authorList>
            <person name="Fouks B."/>
            <person name="Harrison M.C."/>
            <person name="Mikhailova A.A."/>
            <person name="Marchal E."/>
            <person name="English S."/>
            <person name="Carruthers M."/>
            <person name="Jennings E.C."/>
            <person name="Chiamaka E.L."/>
            <person name="Frigard R.A."/>
            <person name="Pippel M."/>
            <person name="Attardo G.M."/>
            <person name="Benoit J.B."/>
            <person name="Bornberg-Bauer E."/>
            <person name="Tobe S.S."/>
        </authorList>
    </citation>
    <scope>NUCLEOTIDE SEQUENCE</scope>
    <source>
        <strain evidence="17">Stay&amp;Tobe</strain>
    </source>
</reference>
<feature type="non-terminal residue" evidence="17">
    <location>
        <position position="352"/>
    </location>
</feature>
<evidence type="ECO:0000256" key="11">
    <source>
        <dbReference type="ARBA" id="ARBA00052986"/>
    </source>
</evidence>
<sequence length="352" mass="38948">IVNSLQDDYKRNFASSSTLHDKHRCRQIAVLGGGAGGCSIAAKFSSKLGKNKVIVIEPADRHYYQAMFTMIGGGVKKLDQSYKPMKSVLPTDALWIKDKVVEIEPRHNKVVTNKGHVVEYDYMIPGLVEALKDPRSGVCSNYSPDYVTKTFECIKRLKSGNAIFTYPNSPVKCAGAPQKIAYLTAHHCQLNNKKVQVIYHTSLPVIFKAPKYAESLWKVAEKRNVKVALNSDLIEVKPGRKEAVFQNLSKPEEKIVQDYEMLHVTPHHRPSELISKNKDISDASGFLAVNKDTMQHVKFANIFGIGDCTSLPTSKTGAAVGKESYSTPLSLPLPIPLEQKPSPLPQSNILCS</sequence>
<protein>
    <recommendedName>
        <fullName evidence="15">Sulfide:quinone oxidoreductase, mitochondrial</fullName>
        <ecNumber evidence="14">1.8.5.8</ecNumber>
    </recommendedName>
    <alternativeName>
        <fullName evidence="16">Sulfide quinone oxidoreductase</fullName>
    </alternativeName>
</protein>
<feature type="non-terminal residue" evidence="17">
    <location>
        <position position="1"/>
    </location>
</feature>
<dbReference type="InterPro" id="IPR015904">
    <property type="entry name" value="Sulphide_quinone_reductase"/>
</dbReference>
<comment type="caution">
    <text evidence="17">The sequence shown here is derived from an EMBL/GenBank/DDBJ whole genome shotgun (WGS) entry which is preliminary data.</text>
</comment>
<evidence type="ECO:0000313" key="18">
    <source>
        <dbReference type="Proteomes" id="UP001233999"/>
    </source>
</evidence>
<dbReference type="GO" id="GO:0070221">
    <property type="term" value="P:sulfide oxidation, using sulfide:quinone oxidoreductase"/>
    <property type="evidence" value="ECO:0007669"/>
    <property type="project" value="TreeGrafter"/>
</dbReference>
<evidence type="ECO:0000313" key="17">
    <source>
        <dbReference type="EMBL" id="KAJ9598634.1"/>
    </source>
</evidence>
<evidence type="ECO:0000256" key="5">
    <source>
        <dbReference type="ARBA" id="ARBA00022827"/>
    </source>
</evidence>
<evidence type="ECO:0000256" key="10">
    <source>
        <dbReference type="ARBA" id="ARBA00052810"/>
    </source>
</evidence>
<keyword evidence="3" id="KW-0285">Flavoprotein</keyword>
<comment type="function">
    <text evidence="12">Catalyzes the oxidation of hydrogen sulfide with the help of a quinone, such as ubiquinone-10, giving rise to thiosulfate and ultimately to sulfane (molecular sulfur) atoms. Requires an additional electron acceptor; can use sulfite, sulfide or cyanide (in vitro). It is believed the in vivo electron acceptor is glutathione.</text>
</comment>
<reference evidence="17" key="2">
    <citation type="submission" date="2023-05" db="EMBL/GenBank/DDBJ databases">
        <authorList>
            <person name="Fouks B."/>
        </authorList>
    </citation>
    <scope>NUCLEOTIDE SEQUENCE</scope>
    <source>
        <strain evidence="17">Stay&amp;Tobe</strain>
        <tissue evidence="17">Testes</tissue>
    </source>
</reference>